<keyword evidence="6" id="KW-1185">Reference proteome</keyword>
<dbReference type="Gene3D" id="3.40.50.880">
    <property type="match status" value="1"/>
</dbReference>
<evidence type="ECO:0000313" key="5">
    <source>
        <dbReference type="EMBL" id="ELZ20762.1"/>
    </source>
</evidence>
<comment type="catalytic activity">
    <reaction evidence="2">
        <text>aldehydo-D-ribose 5-phosphate + D-glyceraldehyde 3-phosphate + L-glutamine = pyridoxal 5'-phosphate + L-glutamate + phosphate + 3 H2O + H(+)</text>
        <dbReference type="Rhea" id="RHEA:31507"/>
        <dbReference type="ChEBI" id="CHEBI:15377"/>
        <dbReference type="ChEBI" id="CHEBI:15378"/>
        <dbReference type="ChEBI" id="CHEBI:29985"/>
        <dbReference type="ChEBI" id="CHEBI:43474"/>
        <dbReference type="ChEBI" id="CHEBI:58273"/>
        <dbReference type="ChEBI" id="CHEBI:58359"/>
        <dbReference type="ChEBI" id="CHEBI:59776"/>
        <dbReference type="ChEBI" id="CHEBI:597326"/>
        <dbReference type="EC" id="4.3.3.6"/>
    </reaction>
</comment>
<dbReference type="InterPro" id="IPR002161">
    <property type="entry name" value="PdxT/SNO"/>
</dbReference>
<dbReference type="EMBL" id="AOIS01000024">
    <property type="protein sequence ID" value="ELZ20762.1"/>
    <property type="molecule type" value="Genomic_DNA"/>
</dbReference>
<keyword evidence="5" id="KW-0808">Transferase</keyword>
<accession>M0CEH0</accession>
<dbReference type="PANTHER" id="PTHR31559:SF0">
    <property type="entry name" value="PYRIDOXAL 5'-PHOSPHATE SYNTHASE SUBUNIT SNO1-RELATED"/>
    <property type="match status" value="1"/>
</dbReference>
<dbReference type="GO" id="GO:0005829">
    <property type="term" value="C:cytosol"/>
    <property type="evidence" value="ECO:0007669"/>
    <property type="project" value="TreeGrafter"/>
</dbReference>
<dbReference type="PATRIC" id="fig|1227488.3.peg.1210"/>
<dbReference type="AlphaFoldDB" id="M0CEH0"/>
<comment type="similarity">
    <text evidence="2">Belongs to the glutaminase PdxT/SNO family.</text>
</comment>
<evidence type="ECO:0000256" key="1">
    <source>
        <dbReference type="ARBA" id="ARBA00022962"/>
    </source>
</evidence>
<evidence type="ECO:0000256" key="4">
    <source>
        <dbReference type="PIRSR" id="PIRSR005639-2"/>
    </source>
</evidence>
<keyword evidence="2" id="KW-0456">Lyase</keyword>
<comment type="caution">
    <text evidence="5">The sequence shown here is derived from an EMBL/GenBank/DDBJ whole genome shotgun (WGS) entry which is preliminary data.</text>
</comment>
<protein>
    <recommendedName>
        <fullName evidence="2">Pyridoxal 5'-phosphate synthase subunit PdxT</fullName>
        <ecNumber evidence="2">4.3.3.6</ecNumber>
    </recommendedName>
    <alternativeName>
        <fullName evidence="2">Pdx2</fullName>
    </alternativeName>
    <alternativeName>
        <fullName evidence="2">Pyridoxal 5'-phosphate synthase glutaminase subunit</fullName>
        <ecNumber evidence="2">3.5.1.2</ecNumber>
    </alternativeName>
</protein>
<dbReference type="eggNOG" id="arCOG00034">
    <property type="taxonomic scope" value="Archaea"/>
</dbReference>
<dbReference type="InterPro" id="IPR029062">
    <property type="entry name" value="Class_I_gatase-like"/>
</dbReference>
<dbReference type="Proteomes" id="UP000011657">
    <property type="component" value="Unassembled WGS sequence"/>
</dbReference>
<feature type="active site" description="Charge relay system" evidence="2 3">
    <location>
        <position position="212"/>
    </location>
</feature>
<dbReference type="GO" id="GO:0016740">
    <property type="term" value="F:transferase activity"/>
    <property type="evidence" value="ECO:0007669"/>
    <property type="project" value="UniProtKB-KW"/>
</dbReference>
<keyword evidence="2" id="KW-0378">Hydrolase</keyword>
<gene>
    <name evidence="2" type="primary">pdxT</name>
    <name evidence="5" type="ORF">C477_06176</name>
</gene>
<dbReference type="GO" id="GO:0006543">
    <property type="term" value="P:L-glutamine catabolic process"/>
    <property type="evidence" value="ECO:0007669"/>
    <property type="project" value="UniProtKB-UniRule"/>
</dbReference>
<dbReference type="GO" id="GO:0042823">
    <property type="term" value="P:pyridoxal phosphate biosynthetic process"/>
    <property type="evidence" value="ECO:0007669"/>
    <property type="project" value="UniProtKB-UniRule"/>
</dbReference>
<feature type="binding site" evidence="2 4">
    <location>
        <position position="145"/>
    </location>
    <ligand>
        <name>L-glutamine</name>
        <dbReference type="ChEBI" id="CHEBI:58359"/>
    </ligand>
</feature>
<dbReference type="PROSITE" id="PS51130">
    <property type="entry name" value="PDXT_SNO_2"/>
    <property type="match status" value="1"/>
</dbReference>
<feature type="binding site" evidence="2 4">
    <location>
        <begin position="86"/>
        <end position="88"/>
    </location>
    <ligand>
        <name>L-glutamine</name>
        <dbReference type="ChEBI" id="CHEBI:58359"/>
    </ligand>
</feature>
<feature type="active site" description="Nucleophile" evidence="2 3">
    <location>
        <position position="118"/>
    </location>
</feature>
<comment type="catalytic activity">
    <reaction evidence="2">
        <text>L-glutamine + H2O = L-glutamate + NH4(+)</text>
        <dbReference type="Rhea" id="RHEA:15889"/>
        <dbReference type="ChEBI" id="CHEBI:15377"/>
        <dbReference type="ChEBI" id="CHEBI:28938"/>
        <dbReference type="ChEBI" id="CHEBI:29985"/>
        <dbReference type="ChEBI" id="CHEBI:58359"/>
        <dbReference type="EC" id="3.5.1.2"/>
    </reaction>
</comment>
<evidence type="ECO:0000313" key="6">
    <source>
        <dbReference type="Proteomes" id="UP000011657"/>
    </source>
</evidence>
<evidence type="ECO:0000256" key="2">
    <source>
        <dbReference type="HAMAP-Rule" id="MF_01615"/>
    </source>
</evidence>
<dbReference type="NCBIfam" id="TIGR03800">
    <property type="entry name" value="PLP_synth_Pdx2"/>
    <property type="match status" value="1"/>
</dbReference>
<dbReference type="STRING" id="1227488.C477_06176"/>
<dbReference type="EC" id="3.5.1.2" evidence="2"/>
<feature type="active site" description="Charge relay system" evidence="2 3">
    <location>
        <position position="214"/>
    </location>
</feature>
<dbReference type="PIRSF" id="PIRSF005639">
    <property type="entry name" value="Glut_amidoT_SNO"/>
    <property type="match status" value="1"/>
</dbReference>
<dbReference type="GO" id="GO:0036381">
    <property type="term" value="F:pyridoxal 5'-phosphate synthase (glutamine hydrolysing) activity"/>
    <property type="evidence" value="ECO:0007669"/>
    <property type="project" value="UniProtKB-UniRule"/>
</dbReference>
<dbReference type="GO" id="GO:0008614">
    <property type="term" value="P:pyridoxine metabolic process"/>
    <property type="evidence" value="ECO:0007669"/>
    <property type="project" value="TreeGrafter"/>
</dbReference>
<dbReference type="SUPFAM" id="SSF52317">
    <property type="entry name" value="Class I glutamine amidotransferase-like"/>
    <property type="match status" value="1"/>
</dbReference>
<keyword evidence="1 2" id="KW-0315">Glutamine amidotransferase</keyword>
<name>M0CEH0_9EURY</name>
<reference evidence="5 6" key="1">
    <citation type="journal article" date="2014" name="PLoS Genet.">
        <title>Phylogenetically driven sequencing of extremely halophilic archaea reveals strategies for static and dynamic osmo-response.</title>
        <authorList>
            <person name="Becker E.A."/>
            <person name="Seitzer P.M."/>
            <person name="Tritt A."/>
            <person name="Larsen D."/>
            <person name="Krusor M."/>
            <person name="Yao A.I."/>
            <person name="Wu D."/>
            <person name="Madern D."/>
            <person name="Eisen J.A."/>
            <person name="Darling A.E."/>
            <person name="Facciotti M.T."/>
        </authorList>
    </citation>
    <scope>NUCLEOTIDE SEQUENCE [LARGE SCALE GENOMIC DNA]</scope>
    <source>
        <strain evidence="5 6">JCM 13891</strain>
    </source>
</reference>
<comment type="pathway">
    <text evidence="2">Cofactor biosynthesis; pyridoxal 5'-phosphate biosynthesis.</text>
</comment>
<feature type="binding site" evidence="2 4">
    <location>
        <begin position="175"/>
        <end position="176"/>
    </location>
    <ligand>
        <name>L-glutamine</name>
        <dbReference type="ChEBI" id="CHEBI:58359"/>
    </ligand>
</feature>
<keyword evidence="2" id="KW-0663">Pyridoxal phosphate</keyword>
<sequence length="241" mass="25128">MITSLLERSTLSCAEERSGDATFLPTLSLTAGMSLTAGVVAVQGDVAEHAAAIERAAAARGREVTVREIRESGLVPDCDLLAMPGGESTTISRLVHSEGIAPEIRAHVEAGKPLLATCAGLIVASSDPNDDRVEELGLLDVGVERNAFGRQRDSFEAPLAVDGLADDDPYPAVFIRAPAIDNVDGGDAAVLASWDGRPVAVKQGPVVGTAFHPELTPDSRIHGLAFFENEAATVPVLEDAQ</sequence>
<dbReference type="PANTHER" id="PTHR31559">
    <property type="entry name" value="PYRIDOXAL 5'-PHOSPHATE SYNTHASE SUBUNIT SNO"/>
    <property type="match status" value="1"/>
</dbReference>
<comment type="subunit">
    <text evidence="2">In the presence of PdxS, forms a dodecamer of heterodimers. Only shows activity in the heterodimer.</text>
</comment>
<proteinExistence type="inferred from homology"/>
<dbReference type="PROSITE" id="PS51273">
    <property type="entry name" value="GATASE_TYPE_1"/>
    <property type="match status" value="1"/>
</dbReference>
<dbReference type="GO" id="GO:1903600">
    <property type="term" value="C:glutaminase complex"/>
    <property type="evidence" value="ECO:0007669"/>
    <property type="project" value="TreeGrafter"/>
</dbReference>
<dbReference type="HAMAP" id="MF_01615">
    <property type="entry name" value="PdxT"/>
    <property type="match status" value="1"/>
</dbReference>
<dbReference type="Pfam" id="PF01174">
    <property type="entry name" value="SNO"/>
    <property type="match status" value="1"/>
</dbReference>
<organism evidence="5 6">
    <name type="scientific">Haloterrigena salina JCM 13891</name>
    <dbReference type="NCBI Taxonomy" id="1227488"/>
    <lineage>
        <taxon>Archaea</taxon>
        <taxon>Methanobacteriati</taxon>
        <taxon>Methanobacteriota</taxon>
        <taxon>Stenosarchaea group</taxon>
        <taxon>Halobacteria</taxon>
        <taxon>Halobacteriales</taxon>
        <taxon>Natrialbaceae</taxon>
        <taxon>Haloterrigena</taxon>
    </lineage>
</organism>
<evidence type="ECO:0000256" key="3">
    <source>
        <dbReference type="PIRSR" id="PIRSR005639-1"/>
    </source>
</evidence>
<comment type="function">
    <text evidence="2">Catalyzes the hydrolysis of glutamine to glutamate and ammonia as part of the biosynthesis of pyridoxal 5'-phosphate. The resulting ammonia molecule is channeled to the active site of PdxS.</text>
</comment>
<dbReference type="UniPathway" id="UPA00245"/>
<dbReference type="EC" id="4.3.3.6" evidence="2"/>
<dbReference type="GO" id="GO:0004359">
    <property type="term" value="F:glutaminase activity"/>
    <property type="evidence" value="ECO:0007669"/>
    <property type="project" value="UniProtKB-UniRule"/>
</dbReference>